<dbReference type="CDD" id="cd01347">
    <property type="entry name" value="ligand_gated_channel"/>
    <property type="match status" value="1"/>
</dbReference>
<evidence type="ECO:0000256" key="8">
    <source>
        <dbReference type="ARBA" id="ARBA00023065"/>
    </source>
</evidence>
<dbReference type="PANTHER" id="PTHR32552:SF81">
    <property type="entry name" value="TONB-DEPENDENT OUTER MEMBRANE RECEPTOR"/>
    <property type="match status" value="1"/>
</dbReference>
<dbReference type="InterPro" id="IPR012910">
    <property type="entry name" value="Plug_dom"/>
</dbReference>
<accession>A0A917CEZ0</accession>
<keyword evidence="18" id="KW-0675">Receptor</keyword>
<evidence type="ECO:0000259" key="17">
    <source>
        <dbReference type="Pfam" id="PF07715"/>
    </source>
</evidence>
<feature type="domain" description="TonB-dependent receptor plug" evidence="17">
    <location>
        <begin position="52"/>
        <end position="161"/>
    </location>
</feature>
<comment type="caution">
    <text evidence="18">The sequence shown here is derived from an EMBL/GenBank/DDBJ whole genome shotgun (WGS) entry which is preliminary data.</text>
</comment>
<keyword evidence="3 12" id="KW-1134">Transmembrane beta strand</keyword>
<keyword evidence="10 12" id="KW-0472">Membrane</keyword>
<keyword evidence="9 14" id="KW-0798">TonB box</keyword>
<feature type="short sequence motif" description="TonB C-terminal box" evidence="13">
    <location>
        <begin position="721"/>
        <end position="738"/>
    </location>
</feature>
<evidence type="ECO:0000256" key="10">
    <source>
        <dbReference type="ARBA" id="ARBA00023136"/>
    </source>
</evidence>
<dbReference type="EMBL" id="BMFO01000001">
    <property type="protein sequence ID" value="GGF85412.1"/>
    <property type="molecule type" value="Genomic_DNA"/>
</dbReference>
<dbReference type="PANTHER" id="PTHR32552">
    <property type="entry name" value="FERRICHROME IRON RECEPTOR-RELATED"/>
    <property type="match status" value="1"/>
</dbReference>
<keyword evidence="4" id="KW-0410">Iron transport</keyword>
<dbReference type="AlphaFoldDB" id="A0A917CEZ0"/>
<dbReference type="Pfam" id="PF07715">
    <property type="entry name" value="Plug"/>
    <property type="match status" value="1"/>
</dbReference>
<keyword evidence="19" id="KW-1185">Reference proteome</keyword>
<dbReference type="InterPro" id="IPR036942">
    <property type="entry name" value="Beta-barrel_TonB_sf"/>
</dbReference>
<keyword evidence="7" id="KW-0408">Iron</keyword>
<dbReference type="Gene3D" id="2.40.170.20">
    <property type="entry name" value="TonB-dependent receptor, beta-barrel domain"/>
    <property type="match status" value="1"/>
</dbReference>
<sequence length="738" mass="80629">MNKNYLSLAIGLSLVAGMAQAQDAQTAKPADGSAAKTLDSVTVTARRRAESIQDVPVAVSAFSEDDMKDLQATNIDGLQGSVPNMNIVQGRGSSNSVNVFIRGIGQPDALQTFDPGVGMYVDDVYYSRINGALFSLFDVQQVEVLRGPQGTLYGKNSTGGAVKITTKNPFDDEGGAVELTAGNYGRAEGRFYASGKLNDVVAMSVAAAKITRDGYVTDPVTKQDYNDEDTSAIRAKLALRPRDGLDISVAFDYTRQDNALTLGRPTAPLTSVPPLAAPTGEYDFETRTSFSPDQGQEMTHKGVTAAINWEINERWLLKAINAHRTLQTESFIDIDASERELGDVLVALDQQQSSQEVQLQYDSGAGLKATFGLYYMNEQVPSYQEAYADDFFGVSFLRTISDDLETDSKAAFAHASWDFAPTWTLSAGVRWTQDHKDYFRTTSTFWGGFYSVLNETVSLNTDKSWSAVTPSASLQKAFSDNVMGYVSANRGFKSGGFNGRANSAFEASNPEFAPEFVWTYEMGVKMQSADKRLSGRLAAFHSSYEDFQARVSEVTNPGAPVPSFGFPVLNAAELTIDGIEFEGVALLGEATRLSTQLGWMDARYDKFVDPRVDLNPALANLHDHVPFSPEFTARVALQHSFSLANGSTFSVGADASYRSETWLSVDNRPGLVQDAYTLVGLYGVWDSADAKWQARAGVRNLTDEVYKTDGQEFSSVGNIQTAYYGMPRNWYASLRYNF</sequence>
<dbReference type="InterPro" id="IPR039426">
    <property type="entry name" value="TonB-dep_rcpt-like"/>
</dbReference>
<keyword evidence="8" id="KW-0406">Ion transport</keyword>
<keyword evidence="2 12" id="KW-0813">Transport</keyword>
<reference evidence="18" key="2">
    <citation type="submission" date="2020-09" db="EMBL/GenBank/DDBJ databases">
        <authorList>
            <person name="Sun Q."/>
            <person name="Zhou Y."/>
        </authorList>
    </citation>
    <scope>NUCLEOTIDE SEQUENCE</scope>
    <source>
        <strain evidence="18">CGMCC 1.12726</strain>
    </source>
</reference>
<protein>
    <submittedName>
        <fullName evidence="18">TonB-dependent receptor</fullName>
    </submittedName>
</protein>
<comment type="similarity">
    <text evidence="12 14">Belongs to the TonB-dependent receptor family.</text>
</comment>
<evidence type="ECO:0000313" key="19">
    <source>
        <dbReference type="Proteomes" id="UP000632858"/>
    </source>
</evidence>
<evidence type="ECO:0000256" key="4">
    <source>
        <dbReference type="ARBA" id="ARBA00022496"/>
    </source>
</evidence>
<evidence type="ECO:0000256" key="2">
    <source>
        <dbReference type="ARBA" id="ARBA00022448"/>
    </source>
</evidence>
<evidence type="ECO:0000256" key="7">
    <source>
        <dbReference type="ARBA" id="ARBA00023004"/>
    </source>
</evidence>
<evidence type="ECO:0000256" key="12">
    <source>
        <dbReference type="PROSITE-ProRule" id="PRU01360"/>
    </source>
</evidence>
<keyword evidence="5 12" id="KW-0812">Transmembrane</keyword>
<organism evidence="18 19">
    <name type="scientific">Arenimonas maotaiensis</name>
    <dbReference type="NCBI Taxonomy" id="1446479"/>
    <lineage>
        <taxon>Bacteria</taxon>
        <taxon>Pseudomonadati</taxon>
        <taxon>Pseudomonadota</taxon>
        <taxon>Gammaproteobacteria</taxon>
        <taxon>Lysobacterales</taxon>
        <taxon>Lysobacteraceae</taxon>
        <taxon>Arenimonas</taxon>
    </lineage>
</organism>
<evidence type="ECO:0000256" key="9">
    <source>
        <dbReference type="ARBA" id="ARBA00023077"/>
    </source>
</evidence>
<evidence type="ECO:0000256" key="13">
    <source>
        <dbReference type="PROSITE-ProRule" id="PRU10144"/>
    </source>
</evidence>
<evidence type="ECO:0000259" key="16">
    <source>
        <dbReference type="Pfam" id="PF00593"/>
    </source>
</evidence>
<evidence type="ECO:0000256" key="3">
    <source>
        <dbReference type="ARBA" id="ARBA00022452"/>
    </source>
</evidence>
<evidence type="ECO:0000256" key="11">
    <source>
        <dbReference type="ARBA" id="ARBA00023237"/>
    </source>
</evidence>
<feature type="domain" description="TonB-dependent receptor-like beta-barrel" evidence="16">
    <location>
        <begin position="242"/>
        <end position="701"/>
    </location>
</feature>
<keyword evidence="11 12" id="KW-0998">Cell outer membrane</keyword>
<dbReference type="SUPFAM" id="SSF56935">
    <property type="entry name" value="Porins"/>
    <property type="match status" value="1"/>
</dbReference>
<feature type="chain" id="PRO_5037596732" evidence="15">
    <location>
        <begin position="22"/>
        <end position="738"/>
    </location>
</feature>
<evidence type="ECO:0000256" key="1">
    <source>
        <dbReference type="ARBA" id="ARBA00004571"/>
    </source>
</evidence>
<dbReference type="PROSITE" id="PS52016">
    <property type="entry name" value="TONB_DEPENDENT_REC_3"/>
    <property type="match status" value="1"/>
</dbReference>
<gene>
    <name evidence="18" type="ORF">GCM10010960_04250</name>
</gene>
<dbReference type="Proteomes" id="UP000632858">
    <property type="component" value="Unassembled WGS sequence"/>
</dbReference>
<dbReference type="GO" id="GO:0006826">
    <property type="term" value="P:iron ion transport"/>
    <property type="evidence" value="ECO:0007669"/>
    <property type="project" value="UniProtKB-KW"/>
</dbReference>
<reference evidence="18" key="1">
    <citation type="journal article" date="2014" name="Int. J. Syst. Evol. Microbiol.">
        <title>Complete genome sequence of Corynebacterium casei LMG S-19264T (=DSM 44701T), isolated from a smear-ripened cheese.</title>
        <authorList>
            <consortium name="US DOE Joint Genome Institute (JGI-PGF)"/>
            <person name="Walter F."/>
            <person name="Albersmeier A."/>
            <person name="Kalinowski J."/>
            <person name="Ruckert C."/>
        </authorList>
    </citation>
    <scope>NUCLEOTIDE SEQUENCE</scope>
    <source>
        <strain evidence="18">CGMCC 1.12726</strain>
    </source>
</reference>
<evidence type="ECO:0000256" key="14">
    <source>
        <dbReference type="RuleBase" id="RU003357"/>
    </source>
</evidence>
<evidence type="ECO:0000256" key="15">
    <source>
        <dbReference type="SAM" id="SignalP"/>
    </source>
</evidence>
<dbReference type="Pfam" id="PF00593">
    <property type="entry name" value="TonB_dep_Rec_b-barrel"/>
    <property type="match status" value="1"/>
</dbReference>
<dbReference type="InterPro" id="IPR010917">
    <property type="entry name" value="TonB_rcpt_CS"/>
</dbReference>
<comment type="subcellular location">
    <subcellularLocation>
        <location evidence="1 12">Cell outer membrane</location>
        <topology evidence="1 12">Multi-pass membrane protein</topology>
    </subcellularLocation>
</comment>
<dbReference type="InterPro" id="IPR000531">
    <property type="entry name" value="Beta-barrel_TonB"/>
</dbReference>
<evidence type="ECO:0000313" key="18">
    <source>
        <dbReference type="EMBL" id="GGF85412.1"/>
    </source>
</evidence>
<dbReference type="PROSITE" id="PS01156">
    <property type="entry name" value="TONB_DEPENDENT_REC_2"/>
    <property type="match status" value="1"/>
</dbReference>
<dbReference type="GO" id="GO:0009279">
    <property type="term" value="C:cell outer membrane"/>
    <property type="evidence" value="ECO:0007669"/>
    <property type="project" value="UniProtKB-SubCell"/>
</dbReference>
<evidence type="ECO:0000256" key="5">
    <source>
        <dbReference type="ARBA" id="ARBA00022692"/>
    </source>
</evidence>
<proteinExistence type="inferred from homology"/>
<feature type="signal peptide" evidence="15">
    <location>
        <begin position="1"/>
        <end position="21"/>
    </location>
</feature>
<evidence type="ECO:0000256" key="6">
    <source>
        <dbReference type="ARBA" id="ARBA00022729"/>
    </source>
</evidence>
<dbReference type="RefSeq" id="WP_188447254.1">
    <property type="nucleotide sequence ID" value="NZ_BMFO01000001.1"/>
</dbReference>
<keyword evidence="6 15" id="KW-0732">Signal</keyword>
<name>A0A917CEZ0_9GAMM</name>